<protein>
    <submittedName>
        <fullName evidence="5">Conjugal transfer protein TrbG</fullName>
    </submittedName>
</protein>
<dbReference type="Gene3D" id="2.60.40.2500">
    <property type="match status" value="1"/>
</dbReference>
<name>A0A149TLP6_9PROT</name>
<dbReference type="EMBL" id="LHZR01000094">
    <property type="protein sequence ID" value="KXV49528.1"/>
    <property type="molecule type" value="Genomic_DNA"/>
</dbReference>
<organism evidence="5 6">
    <name type="scientific">Gluconobacter albidus</name>
    <dbReference type="NCBI Taxonomy" id="318683"/>
    <lineage>
        <taxon>Bacteria</taxon>
        <taxon>Pseudomonadati</taxon>
        <taxon>Pseudomonadota</taxon>
        <taxon>Alphaproteobacteria</taxon>
        <taxon>Acetobacterales</taxon>
        <taxon>Acetobacteraceae</taxon>
        <taxon>Gluconobacter</taxon>
    </lineage>
</organism>
<accession>A0A149TLP6</accession>
<evidence type="ECO:0000256" key="3">
    <source>
        <dbReference type="SAM" id="MobiDB-lite"/>
    </source>
</evidence>
<dbReference type="OrthoDB" id="9815808at2"/>
<feature type="region of interest" description="Disordered" evidence="3">
    <location>
        <begin position="207"/>
        <end position="234"/>
    </location>
</feature>
<keyword evidence="2 4" id="KW-0732">Signal</keyword>
<evidence type="ECO:0000256" key="2">
    <source>
        <dbReference type="ARBA" id="ARBA00022729"/>
    </source>
</evidence>
<feature type="region of interest" description="Disordered" evidence="3">
    <location>
        <begin position="80"/>
        <end position="102"/>
    </location>
</feature>
<dbReference type="Proteomes" id="UP000075636">
    <property type="component" value="Unassembled WGS sequence"/>
</dbReference>
<evidence type="ECO:0000256" key="4">
    <source>
        <dbReference type="SAM" id="SignalP"/>
    </source>
</evidence>
<feature type="signal peptide" evidence="4">
    <location>
        <begin position="1"/>
        <end position="20"/>
    </location>
</feature>
<comment type="similarity">
    <text evidence="1">Belongs to the TrbG/VirB9 family.</text>
</comment>
<sequence length="323" mass="34165">MKNALFMLPLVGLAALSGCAGENTETPVTVDVPGMPSPELALQKSLDRINGFLGSLNQRIDTPVRQTTALAVTPSHPINLAPQAQASSPPVTSPPAASHEASPLAGKAGLTWFAYGDGYARVRCAPSALCILRLQPGETVASEALAVEPKAGWRTDLVRGTHGIHAAWAVALTPDPAARRSILRFSTSRRSYIVILDPVGPSMRSIAYSYASGDPQTQPEPPPSPEALARRNTPDFDFHMTGSSPGWKPLRIYREGDHTYIQFPPGGINSAPRLVVLSPSTTATQPYRTVGDSYVVDLPVTDALLIGNDPGSPTIRISHGGKA</sequence>
<dbReference type="PROSITE" id="PS51257">
    <property type="entry name" value="PROKAR_LIPOPROTEIN"/>
    <property type="match status" value="1"/>
</dbReference>
<evidence type="ECO:0000313" key="5">
    <source>
        <dbReference type="EMBL" id="KXV49528.1"/>
    </source>
</evidence>
<comment type="caution">
    <text evidence="5">The sequence shown here is derived from an EMBL/GenBank/DDBJ whole genome shotgun (WGS) entry which is preliminary data.</text>
</comment>
<reference evidence="5 6" key="1">
    <citation type="submission" date="2015-06" db="EMBL/GenBank/DDBJ databases">
        <title>Improved classification and identification of acetic acid bacteria using matrix-assisted laser desorption/ionization time-of-flight mass spectrometry; Gluconobacter nephelii and Gluconobacter uchimurae are later heterotypic synonyms of Gluconobacter japonicus and Gluconobacter oxydans, respectively.</title>
        <authorList>
            <person name="Li L."/>
            <person name="Cleenwerck I."/>
            <person name="De Vuyst L."/>
            <person name="Vandamme P."/>
        </authorList>
    </citation>
    <scope>NUCLEOTIDE SEQUENCE [LARGE SCALE GENOMIC DNA]</scope>
    <source>
        <strain evidence="5 6">LMG 1768</strain>
    </source>
</reference>
<dbReference type="AlphaFoldDB" id="A0A149TLP6"/>
<dbReference type="Pfam" id="PF03524">
    <property type="entry name" value="CagX"/>
    <property type="match status" value="1"/>
</dbReference>
<dbReference type="CDD" id="cd06911">
    <property type="entry name" value="VirB9_CagX_TrbG"/>
    <property type="match status" value="1"/>
</dbReference>
<feature type="compositionally biased region" description="Low complexity" evidence="3">
    <location>
        <begin position="81"/>
        <end position="98"/>
    </location>
</feature>
<dbReference type="InterPro" id="IPR010258">
    <property type="entry name" value="Conjugal_tfr_TrbG/VirB9/CagX"/>
</dbReference>
<evidence type="ECO:0000256" key="1">
    <source>
        <dbReference type="ARBA" id="ARBA00006135"/>
    </source>
</evidence>
<feature type="chain" id="PRO_5007555680" evidence="4">
    <location>
        <begin position="21"/>
        <end position="323"/>
    </location>
</feature>
<dbReference type="InterPro" id="IPR038161">
    <property type="entry name" value="VirB9/CagX/TrbG_C_sf"/>
</dbReference>
<gene>
    <name evidence="5" type="ORF">AD945_04185</name>
</gene>
<dbReference type="InterPro" id="IPR033645">
    <property type="entry name" value="VirB9/CagX/TrbG_C"/>
</dbReference>
<dbReference type="PATRIC" id="fig|318683.6.peg.1914"/>
<evidence type="ECO:0000313" key="6">
    <source>
        <dbReference type="Proteomes" id="UP000075636"/>
    </source>
</evidence>
<proteinExistence type="inferred from homology"/>